<dbReference type="EMBL" id="JBHMCG010000100">
    <property type="protein sequence ID" value="MFB9575413.1"/>
    <property type="molecule type" value="Genomic_DNA"/>
</dbReference>
<keyword evidence="3" id="KW-1185">Reference proteome</keyword>
<gene>
    <name evidence="2" type="ORF">ACFFTL_24745</name>
</gene>
<evidence type="ECO:0000313" key="3">
    <source>
        <dbReference type="Proteomes" id="UP001589710"/>
    </source>
</evidence>
<dbReference type="NCBIfam" id="TIGR03930">
    <property type="entry name" value="WXG100_ESAT6"/>
    <property type="match status" value="1"/>
</dbReference>
<proteinExistence type="inferred from homology"/>
<protein>
    <recommendedName>
        <fullName evidence="1">ESAT-6-like protein</fullName>
    </recommendedName>
</protein>
<sequence>MTGQDPNTKVRYESVQEMANRIRAVSKNIVKDLQEMNAALKVVTDTWDGEAHREYVALQHKYRGRADDMKDRLEEVAKIIENGKDHYRATDLKSSRAFTEAY</sequence>
<dbReference type="Proteomes" id="UP001589710">
    <property type="component" value="Unassembled WGS sequence"/>
</dbReference>
<dbReference type="RefSeq" id="WP_345514419.1">
    <property type="nucleotide sequence ID" value="NZ_BAAAXD010000027.1"/>
</dbReference>
<dbReference type="InterPro" id="IPR010310">
    <property type="entry name" value="T7SS_ESAT-6-like"/>
</dbReference>
<dbReference type="Gene3D" id="1.10.287.1060">
    <property type="entry name" value="ESAT-6-like"/>
    <property type="match status" value="1"/>
</dbReference>
<comment type="caution">
    <text evidence="2">The sequence shown here is derived from an EMBL/GenBank/DDBJ whole genome shotgun (WGS) entry which is preliminary data.</text>
</comment>
<comment type="similarity">
    <text evidence="1">Belongs to the WXG100 family.</text>
</comment>
<accession>A0ABV5RC19</accession>
<reference evidence="2 3" key="1">
    <citation type="submission" date="2024-09" db="EMBL/GenBank/DDBJ databases">
        <authorList>
            <person name="Sun Q."/>
            <person name="Mori K."/>
        </authorList>
    </citation>
    <scope>NUCLEOTIDE SEQUENCE [LARGE SCALE GENOMIC DNA]</scope>
    <source>
        <strain evidence="2 3">JCM 3331</strain>
    </source>
</reference>
<name>A0ABV5RC19_9ACTN</name>
<evidence type="ECO:0000256" key="1">
    <source>
        <dbReference type="RuleBase" id="RU362001"/>
    </source>
</evidence>
<evidence type="ECO:0000313" key="2">
    <source>
        <dbReference type="EMBL" id="MFB9575413.1"/>
    </source>
</evidence>
<organism evidence="2 3">
    <name type="scientific">Streptomyces yanii</name>
    <dbReference type="NCBI Taxonomy" id="78510"/>
    <lineage>
        <taxon>Bacteria</taxon>
        <taxon>Bacillati</taxon>
        <taxon>Actinomycetota</taxon>
        <taxon>Actinomycetes</taxon>
        <taxon>Kitasatosporales</taxon>
        <taxon>Streptomycetaceae</taxon>
        <taxon>Streptomyces</taxon>
    </lineage>
</organism>
<dbReference type="Pfam" id="PF06013">
    <property type="entry name" value="WXG100"/>
    <property type="match status" value="1"/>
</dbReference>
<dbReference type="SUPFAM" id="SSF140453">
    <property type="entry name" value="EsxAB dimer-like"/>
    <property type="match status" value="1"/>
</dbReference>
<dbReference type="InterPro" id="IPR036689">
    <property type="entry name" value="ESAT-6-like_sf"/>
</dbReference>